<organism evidence="2 3">
    <name type="scientific">Pseudomonas syringae pv. ribicola</name>
    <dbReference type="NCBI Taxonomy" id="55398"/>
    <lineage>
        <taxon>Bacteria</taxon>
        <taxon>Pseudomonadati</taxon>
        <taxon>Pseudomonadota</taxon>
        <taxon>Gammaproteobacteria</taxon>
        <taxon>Pseudomonadales</taxon>
        <taxon>Pseudomonadaceae</taxon>
        <taxon>Pseudomonas</taxon>
    </lineage>
</organism>
<reference evidence="2 3" key="1">
    <citation type="submission" date="2018-08" db="EMBL/GenBank/DDBJ databases">
        <title>Recombination of ecologically and evolutionarily significant loci maintains genetic cohesion in the Pseudomonas syringae species complex.</title>
        <authorList>
            <person name="Dillon M."/>
            <person name="Thakur S."/>
            <person name="Almeida R.N.D."/>
            <person name="Weir B.S."/>
            <person name="Guttman D.S."/>
        </authorList>
    </citation>
    <scope>NUCLEOTIDE SEQUENCE [LARGE SCALE GENOMIC DNA]</scope>
    <source>
        <strain evidence="2 3">ICMP 3883</strain>
    </source>
</reference>
<protein>
    <recommendedName>
        <fullName evidence="4">Tyr recombinase domain-containing protein</fullName>
    </recommendedName>
</protein>
<evidence type="ECO:0000313" key="3">
    <source>
        <dbReference type="Proteomes" id="UP000280292"/>
    </source>
</evidence>
<evidence type="ECO:0000313" key="2">
    <source>
        <dbReference type="EMBL" id="RML41052.1"/>
    </source>
</evidence>
<keyword evidence="1" id="KW-0233">DNA recombination</keyword>
<dbReference type="AlphaFoldDB" id="A0A3M2VPI3"/>
<dbReference type="GO" id="GO:0015074">
    <property type="term" value="P:DNA integration"/>
    <property type="evidence" value="ECO:0007669"/>
    <property type="project" value="InterPro"/>
</dbReference>
<name>A0A3M2VPI3_PSESI</name>
<evidence type="ECO:0008006" key="4">
    <source>
        <dbReference type="Google" id="ProtNLM"/>
    </source>
</evidence>
<dbReference type="GO" id="GO:0006310">
    <property type="term" value="P:DNA recombination"/>
    <property type="evidence" value="ECO:0007669"/>
    <property type="project" value="UniProtKB-KW"/>
</dbReference>
<sequence length="478" mass="54807">MSKLNRDSEGCYRKVPLKNLQIWEPCDAEDASEWLPPLDDDDASSKGYPIRPKWLHTTSLNRFHVIVQPDGALWLEGCLYLFWCAAVTGLHHFTISNIAGDLADMMNEFEAAGKDANDFRGFKPGRPTYLYKARLKLQIAKGELGIGTANRKISSMIGHYKWKVSERRFSPAAPMWKTEVKHKRYTDEVGNTQVKEILSTDLTFPNRKSISTGRFIKDGGKLFPIERINQQLLLDALVNLGNPEMLYAHIISLTSGCRMQSTLTIRHKDIVKGVGSDSDPDKYALYYIDMGEEHLVETKKGTNQSVAVPAWVHHMLDIYLSSTRHRNRAAMSAIKDEDSQYVFLTRTGKPYYVAERDRQLFNFSAEAGSAIRQFKQKVSIKLKEAGASFTYRFHDLRATFGMNLLEDFTRQLDGGSMNQIQLLERLRSRLNHKDIITTMGYLRYREEHPLMAQAQSDFESHLEGLVRKEQHKYDQLRT</sequence>
<dbReference type="Proteomes" id="UP000280292">
    <property type="component" value="Unassembled WGS sequence"/>
</dbReference>
<dbReference type="GO" id="GO:0003677">
    <property type="term" value="F:DNA binding"/>
    <property type="evidence" value="ECO:0007669"/>
    <property type="project" value="InterPro"/>
</dbReference>
<accession>A0A3M2VPI3</accession>
<dbReference type="EMBL" id="RBNR01000268">
    <property type="protein sequence ID" value="RML41052.1"/>
    <property type="molecule type" value="Genomic_DNA"/>
</dbReference>
<comment type="caution">
    <text evidence="2">The sequence shown here is derived from an EMBL/GenBank/DDBJ whole genome shotgun (WGS) entry which is preliminary data.</text>
</comment>
<dbReference type="RefSeq" id="WP_122294031.1">
    <property type="nucleotide sequence ID" value="NZ_RBNR01000268.1"/>
</dbReference>
<dbReference type="Gene3D" id="1.10.443.10">
    <property type="entry name" value="Intergrase catalytic core"/>
    <property type="match status" value="1"/>
</dbReference>
<evidence type="ECO:0000256" key="1">
    <source>
        <dbReference type="ARBA" id="ARBA00023172"/>
    </source>
</evidence>
<gene>
    <name evidence="2" type="ORF">ALQ95_03625</name>
</gene>
<dbReference type="InterPro" id="IPR013762">
    <property type="entry name" value="Integrase-like_cat_sf"/>
</dbReference>
<proteinExistence type="predicted"/>
<dbReference type="InterPro" id="IPR011010">
    <property type="entry name" value="DNA_brk_join_enz"/>
</dbReference>
<dbReference type="SUPFAM" id="SSF56349">
    <property type="entry name" value="DNA breaking-rejoining enzymes"/>
    <property type="match status" value="1"/>
</dbReference>